<dbReference type="OrthoDB" id="9787779at2"/>
<dbReference type="RefSeq" id="WP_003926670.1">
    <property type="nucleotide sequence ID" value="NZ_BCTB01000018.1"/>
</dbReference>
<dbReference type="OMA" id="WRHENLN"/>
<comment type="cofactor">
    <cofactor evidence="1">
        <name>FAD</name>
        <dbReference type="ChEBI" id="CHEBI:57692"/>
    </cofactor>
</comment>
<comment type="similarity">
    <text evidence="2">Belongs to the GMC oxidoreductase family.</text>
</comment>
<keyword evidence="3" id="KW-0285">Flavoprotein</keyword>
<dbReference type="STRING" id="1797.RMCT_2746"/>
<name>A0A124E8H9_MYCTH</name>
<dbReference type="InterPro" id="IPR029058">
    <property type="entry name" value="AB_hydrolase_fold"/>
</dbReference>
<dbReference type="PANTHER" id="PTHR47470">
    <property type="entry name" value="CHOLESTEROL OXIDASE"/>
    <property type="match status" value="1"/>
</dbReference>
<dbReference type="Proteomes" id="UP000069654">
    <property type="component" value="Unassembled WGS sequence"/>
</dbReference>
<gene>
    <name evidence="6" type="ORF">RMCT_2746</name>
</gene>
<evidence type="ECO:0000256" key="4">
    <source>
        <dbReference type="ARBA" id="ARBA00022827"/>
    </source>
</evidence>
<organism evidence="6 7">
    <name type="scientific">Mycolicibacterium thermoresistibile</name>
    <name type="common">Mycobacterium thermoresistibile</name>
    <dbReference type="NCBI Taxonomy" id="1797"/>
    <lineage>
        <taxon>Bacteria</taxon>
        <taxon>Bacillati</taxon>
        <taxon>Actinomycetota</taxon>
        <taxon>Actinomycetes</taxon>
        <taxon>Mycobacteriales</taxon>
        <taxon>Mycobacteriaceae</taxon>
        <taxon>Mycolicibacterium</taxon>
    </lineage>
</organism>
<dbReference type="AlphaFoldDB" id="A0A124E8H9"/>
<dbReference type="EMBL" id="BCTB01000018">
    <property type="protein sequence ID" value="GAT15776.1"/>
    <property type="molecule type" value="Genomic_DNA"/>
</dbReference>
<evidence type="ECO:0000313" key="7">
    <source>
        <dbReference type="Proteomes" id="UP000069654"/>
    </source>
</evidence>
<evidence type="ECO:0000256" key="1">
    <source>
        <dbReference type="ARBA" id="ARBA00001974"/>
    </source>
</evidence>
<keyword evidence="4" id="KW-0274">FAD</keyword>
<evidence type="ECO:0000256" key="3">
    <source>
        <dbReference type="ARBA" id="ARBA00022630"/>
    </source>
</evidence>
<dbReference type="Gene3D" id="3.40.50.1820">
    <property type="entry name" value="alpha/beta hydrolase"/>
    <property type="match status" value="1"/>
</dbReference>
<sequence length="376" mass="41900">MGHLAAPLAMPEAEIVLRAPAGVALPKVETIWFRTPDGLQLNFKHLPPATGSTDRGPVLLVHGSGVRANLFCPPSIITLPAMLSAEGFDVWMLNWRASIDVQPTEYTFDDAAAQDFPTATREILDRTGRSTLKAVVHCQGSHAFMMSMTAGLLPEYTRVVASSTALHPRIRRAAAVKLPFAMATLGRSVDFFNPQYGLYAPWFWPRLMDWLVRAVHHECRNPVCKHASFVYGVGSPTMWNHENLDEITHDWIKGEFAHVPVSLFRQTRDCLSAGHLVSTGRYRELPREFGVGPPHPDVRAEFKFITGADNRTFRPDGMRATWEYFERYAPGVHAFEQFPGYGHLDMFLGQYAAVDVFPAIIDWLKGGPGGENDSGR</sequence>
<evidence type="ECO:0000256" key="5">
    <source>
        <dbReference type="ARBA" id="ARBA00023002"/>
    </source>
</evidence>
<dbReference type="SUPFAM" id="SSF53474">
    <property type="entry name" value="alpha/beta-Hydrolases"/>
    <property type="match status" value="1"/>
</dbReference>
<reference evidence="7" key="2">
    <citation type="submission" date="2016-02" db="EMBL/GenBank/DDBJ databases">
        <title>Draft genome sequence of five rapidly growing Mycobacterium species.</title>
        <authorList>
            <person name="Katahira K."/>
            <person name="Gotou Y."/>
            <person name="Iida K."/>
            <person name="Ogura Y."/>
            <person name="Hayashi T."/>
        </authorList>
    </citation>
    <scope>NUCLEOTIDE SEQUENCE [LARGE SCALE GENOMIC DNA]</scope>
    <source>
        <strain evidence="7">JCM6362</strain>
    </source>
</reference>
<dbReference type="GO" id="GO:0016491">
    <property type="term" value="F:oxidoreductase activity"/>
    <property type="evidence" value="ECO:0007669"/>
    <property type="project" value="UniProtKB-KW"/>
</dbReference>
<evidence type="ECO:0000313" key="6">
    <source>
        <dbReference type="EMBL" id="GAT15776.1"/>
    </source>
</evidence>
<accession>A0A124E8H9</accession>
<proteinExistence type="inferred from homology"/>
<protein>
    <submittedName>
        <fullName evidence="6">GL26618</fullName>
    </submittedName>
</protein>
<keyword evidence="5" id="KW-0560">Oxidoreductase</keyword>
<evidence type="ECO:0000256" key="2">
    <source>
        <dbReference type="ARBA" id="ARBA00010790"/>
    </source>
</evidence>
<dbReference type="PANTHER" id="PTHR47470:SF1">
    <property type="entry name" value="FAD-DEPENDENT OXIDOREDUCTASE 2 FAD BINDING DOMAIN-CONTAINING PROTEIN"/>
    <property type="match status" value="1"/>
</dbReference>
<reference evidence="6 7" key="1">
    <citation type="journal article" date="2016" name="Genome Announc.">
        <title>Draft Genome Sequences of Five Rapidly Growing Mycobacterium Species, M. thermoresistibile, M. fortuitum subsp. acetamidolyticum, M. canariasense, M. brisbanense, and M. novocastrense.</title>
        <authorList>
            <person name="Katahira K."/>
            <person name="Ogura Y."/>
            <person name="Gotoh Y."/>
            <person name="Hayashi T."/>
        </authorList>
    </citation>
    <scope>NUCLEOTIDE SEQUENCE [LARGE SCALE GENOMIC DNA]</scope>
    <source>
        <strain evidence="6 7">JCM6362</strain>
    </source>
</reference>
<comment type="caution">
    <text evidence="6">The sequence shown here is derived from an EMBL/GenBank/DDBJ whole genome shotgun (WGS) entry which is preliminary data.</text>
</comment>
<dbReference type="InterPro" id="IPR052542">
    <property type="entry name" value="Cholesterol_Oxidase"/>
</dbReference>